<dbReference type="Proteomes" id="UP000602510">
    <property type="component" value="Unassembled WGS sequence"/>
</dbReference>
<dbReference type="AlphaFoldDB" id="A0A833VTQ0"/>
<proteinExistence type="predicted"/>
<evidence type="ECO:0000313" key="2">
    <source>
        <dbReference type="Proteomes" id="UP000602510"/>
    </source>
</evidence>
<accession>A0A833VTQ0</accession>
<gene>
    <name evidence="1" type="ORF">GN244_ATG20160</name>
</gene>
<comment type="caution">
    <text evidence="1">The sequence shown here is derived from an EMBL/GenBank/DDBJ whole genome shotgun (WGS) entry which is preliminary data.</text>
</comment>
<sequence>MVLLLPSRSLNHQIMQNQVIDLRLAVSHLDQLSQVNFHLGHQHVVRYVGGIRFQDVVSYVLKSPGFKRRADASRHGCLDFTRSTAQLDNLAFVLLPLSKESRDG</sequence>
<reference evidence="1" key="1">
    <citation type="submission" date="2020-04" db="EMBL/GenBank/DDBJ databases">
        <title>Hybrid Assembly of Korean Phytophthora infestans isolates.</title>
        <authorList>
            <person name="Prokchorchik M."/>
            <person name="Lee Y."/>
            <person name="Seo J."/>
            <person name="Cho J.-H."/>
            <person name="Park Y.-E."/>
            <person name="Jang D.-C."/>
            <person name="Im J.-S."/>
            <person name="Choi J.-G."/>
            <person name="Park H.-J."/>
            <person name="Lee G.-B."/>
            <person name="Lee Y.-G."/>
            <person name="Hong S.-Y."/>
            <person name="Cho K."/>
            <person name="Sohn K.H."/>
        </authorList>
    </citation>
    <scope>NUCLEOTIDE SEQUENCE</scope>
    <source>
        <strain evidence="1">KR_1_A1</strain>
    </source>
</reference>
<evidence type="ECO:0000313" key="1">
    <source>
        <dbReference type="EMBL" id="KAF4028159.1"/>
    </source>
</evidence>
<protein>
    <submittedName>
        <fullName evidence="1">Uncharacterized protein</fullName>
    </submittedName>
</protein>
<keyword evidence="2" id="KW-1185">Reference proteome</keyword>
<organism evidence="1 2">
    <name type="scientific">Phytophthora infestans</name>
    <name type="common">Potato late blight agent</name>
    <name type="synonym">Botrytis infestans</name>
    <dbReference type="NCBI Taxonomy" id="4787"/>
    <lineage>
        <taxon>Eukaryota</taxon>
        <taxon>Sar</taxon>
        <taxon>Stramenopiles</taxon>
        <taxon>Oomycota</taxon>
        <taxon>Peronosporomycetes</taxon>
        <taxon>Peronosporales</taxon>
        <taxon>Peronosporaceae</taxon>
        <taxon>Phytophthora</taxon>
    </lineage>
</organism>
<dbReference type="EMBL" id="WSZM01001130">
    <property type="protein sequence ID" value="KAF4028159.1"/>
    <property type="molecule type" value="Genomic_DNA"/>
</dbReference>
<name>A0A833VTQ0_PHYIN</name>